<accession>A0A6M5YMW3</accession>
<dbReference type="Pfam" id="PF00012">
    <property type="entry name" value="HSP70"/>
    <property type="match status" value="1"/>
</dbReference>
<dbReference type="EMBL" id="CP053452">
    <property type="protein sequence ID" value="QJW94282.1"/>
    <property type="molecule type" value="Genomic_DNA"/>
</dbReference>
<dbReference type="PANTHER" id="PTHR42749">
    <property type="entry name" value="CELL SHAPE-DETERMINING PROTEIN MREB"/>
    <property type="match status" value="1"/>
</dbReference>
<dbReference type="RefSeq" id="WP_171470313.1">
    <property type="nucleotide sequence ID" value="NZ_CP053452.2"/>
</dbReference>
<dbReference type="Proteomes" id="UP000503447">
    <property type="component" value="Chromosome"/>
</dbReference>
<dbReference type="PANTHER" id="PTHR42749:SF1">
    <property type="entry name" value="CELL SHAPE-DETERMINING PROTEIN MREB"/>
    <property type="match status" value="1"/>
</dbReference>
<dbReference type="AlphaFoldDB" id="A0A6M5YMW3"/>
<keyword evidence="2" id="KW-0547">Nucleotide-binding</keyword>
<dbReference type="Gene3D" id="3.30.420.40">
    <property type="match status" value="2"/>
</dbReference>
<dbReference type="InterPro" id="IPR013126">
    <property type="entry name" value="Hsp_70_fam"/>
</dbReference>
<dbReference type="GO" id="GO:0005524">
    <property type="term" value="F:ATP binding"/>
    <property type="evidence" value="ECO:0007669"/>
    <property type="project" value="UniProtKB-KW"/>
</dbReference>
<evidence type="ECO:0000256" key="1">
    <source>
        <dbReference type="ARBA" id="ARBA00007381"/>
    </source>
</evidence>
<dbReference type="KEGG" id="ftj:FTUN_1802"/>
<dbReference type="InterPro" id="IPR043129">
    <property type="entry name" value="ATPase_NBD"/>
</dbReference>
<name>A0A6M5YMW3_9BACT</name>
<dbReference type="SUPFAM" id="SSF53067">
    <property type="entry name" value="Actin-like ATPase domain"/>
    <property type="match status" value="2"/>
</dbReference>
<dbReference type="PROSITE" id="PS00297">
    <property type="entry name" value="HSP70_1"/>
    <property type="match status" value="1"/>
</dbReference>
<evidence type="ECO:0000256" key="2">
    <source>
        <dbReference type="ARBA" id="ARBA00022741"/>
    </source>
</evidence>
<proteinExistence type="inferred from homology"/>
<sequence>MSSRFVVGIDLGTTNSALAYVDTGAGKDAKVTPFPIPQVVTPGAVEERPLLPSFLYLPGDGEQPAGALKLPWDARRGAQGEPAGGSPSKDRDYCVGEFARAFGSQVPTRLVASAKSWLCHPNVDRKAPILPHRAPDTGARKVSPVDATTRYLKHIAEAWNYQIAKDVTANRLEAQDIVLTVPASFDAAARELTVEAARAAGFENLTLLEEPQAAFYAWLDRAGDDWRKQVSVGELVLVADVGGGTTDFTLIEVGEEAGNLALTRLAVGDHLLLGGDNMDLTLAHHAAQTLAAKGTKLDAGQMVQLTYACRNAKEELFARPKLQSAPVTVLGKGRSIVGGTIKHELTRADVEKVLVDGFFPDCPRDATPGAGRSSGLQELGLPYVADPGITRHLASFLARQAEALAGREPPAGSKKKKGAEGAGLPSAVLFNGGVFKGDVLRNRLLSVLGAWSKAAKTDATRELPGADLDLAVARGAAYYGLVKRGKGVRIRGGTARAYYIGVETNMPAVPGFAPPVKAICVAPFGMEEGTEADVPSYEVGVRVGTEAEFRFLGSTVRRDDASGTVVEEWEGQIDELSPVKTTLEAKGAAAGGQVVPVHLHSKVTAVGQLELWLQSRDGKQRWKLEFNVREGK</sequence>
<evidence type="ECO:0000313" key="5">
    <source>
        <dbReference type="Proteomes" id="UP000503447"/>
    </source>
</evidence>
<reference evidence="5" key="1">
    <citation type="submission" date="2020-05" db="EMBL/GenBank/DDBJ databases">
        <title>Frigoriglobus tundricola gen. nov., sp. nov., a psychrotolerant cellulolytic planctomycete of the family Gemmataceae with two divergent copies of 16S rRNA gene.</title>
        <authorList>
            <person name="Kulichevskaya I.S."/>
            <person name="Ivanova A.A."/>
            <person name="Naumoff D.G."/>
            <person name="Beletsky A.V."/>
            <person name="Rijpstra W.I.C."/>
            <person name="Sinninghe Damste J.S."/>
            <person name="Mardanov A.V."/>
            <person name="Ravin N.V."/>
            <person name="Dedysh S.N."/>
        </authorList>
    </citation>
    <scope>NUCLEOTIDE SEQUENCE [LARGE SCALE GENOMIC DNA]</scope>
    <source>
        <strain evidence="5">PL17</strain>
    </source>
</reference>
<dbReference type="Gene3D" id="3.90.640.10">
    <property type="entry name" value="Actin, Chain A, domain 4"/>
    <property type="match status" value="1"/>
</dbReference>
<dbReference type="CDD" id="cd10170">
    <property type="entry name" value="ASKHA_NBD_HSP70"/>
    <property type="match status" value="1"/>
</dbReference>
<keyword evidence="3" id="KW-0067">ATP-binding</keyword>
<keyword evidence="5" id="KW-1185">Reference proteome</keyword>
<comment type="similarity">
    <text evidence="1">Belongs to the heat shock protein 70 family.</text>
</comment>
<evidence type="ECO:0000256" key="3">
    <source>
        <dbReference type="ARBA" id="ARBA00022840"/>
    </source>
</evidence>
<organism evidence="4 5">
    <name type="scientific">Frigoriglobus tundricola</name>
    <dbReference type="NCBI Taxonomy" id="2774151"/>
    <lineage>
        <taxon>Bacteria</taxon>
        <taxon>Pseudomonadati</taxon>
        <taxon>Planctomycetota</taxon>
        <taxon>Planctomycetia</taxon>
        <taxon>Gemmatales</taxon>
        <taxon>Gemmataceae</taxon>
        <taxon>Frigoriglobus</taxon>
    </lineage>
</organism>
<gene>
    <name evidence="4" type="ORF">FTUN_1802</name>
</gene>
<dbReference type="GO" id="GO:0140662">
    <property type="term" value="F:ATP-dependent protein folding chaperone"/>
    <property type="evidence" value="ECO:0007669"/>
    <property type="project" value="InterPro"/>
</dbReference>
<protein>
    <submittedName>
        <fullName evidence="4">DnaK-related protein</fullName>
    </submittedName>
</protein>
<evidence type="ECO:0000313" key="4">
    <source>
        <dbReference type="EMBL" id="QJW94282.1"/>
    </source>
</evidence>
<dbReference type="InterPro" id="IPR018181">
    <property type="entry name" value="Heat_shock_70_CS"/>
</dbReference>